<gene>
    <name evidence="1" type="ORF">METZ01_LOCUS39230</name>
</gene>
<dbReference type="EMBL" id="UINC01001679">
    <property type="protein sequence ID" value="SUZ86376.1"/>
    <property type="molecule type" value="Genomic_DNA"/>
</dbReference>
<name>A0A381R3Q9_9ZZZZ</name>
<dbReference type="AlphaFoldDB" id="A0A381R3Q9"/>
<feature type="non-terminal residue" evidence="1">
    <location>
        <position position="67"/>
    </location>
</feature>
<evidence type="ECO:0000313" key="1">
    <source>
        <dbReference type="EMBL" id="SUZ86376.1"/>
    </source>
</evidence>
<sequence length="67" mass="8042">MISIISNPNDLITLGFYKAFKTIYKDVSLIIHHFQYKQMEDSKIIIINRFDNVMNIIYDKNKKYIIL</sequence>
<organism evidence="1">
    <name type="scientific">marine metagenome</name>
    <dbReference type="NCBI Taxonomy" id="408172"/>
    <lineage>
        <taxon>unclassified sequences</taxon>
        <taxon>metagenomes</taxon>
        <taxon>ecological metagenomes</taxon>
    </lineage>
</organism>
<accession>A0A381R3Q9</accession>
<reference evidence="1" key="1">
    <citation type="submission" date="2018-05" db="EMBL/GenBank/DDBJ databases">
        <authorList>
            <person name="Lanie J.A."/>
            <person name="Ng W.-L."/>
            <person name="Kazmierczak K.M."/>
            <person name="Andrzejewski T.M."/>
            <person name="Davidsen T.M."/>
            <person name="Wayne K.J."/>
            <person name="Tettelin H."/>
            <person name="Glass J.I."/>
            <person name="Rusch D."/>
            <person name="Podicherti R."/>
            <person name="Tsui H.-C.T."/>
            <person name="Winkler M.E."/>
        </authorList>
    </citation>
    <scope>NUCLEOTIDE SEQUENCE</scope>
</reference>
<proteinExistence type="predicted"/>
<protein>
    <submittedName>
        <fullName evidence="1">Uncharacterized protein</fullName>
    </submittedName>
</protein>